<dbReference type="PANTHER" id="PTHR32086">
    <property type="entry name" value="FANCONI ANEMIA GROUP D2 PROTEIN"/>
    <property type="match status" value="1"/>
</dbReference>
<proteinExistence type="inferred from homology"/>
<dbReference type="GO" id="GO:0036297">
    <property type="term" value="P:interstrand cross-link repair"/>
    <property type="evidence" value="ECO:0007669"/>
    <property type="project" value="TreeGrafter"/>
</dbReference>
<accession>A0A2T9YLP0</accession>
<evidence type="ECO:0000313" key="8">
    <source>
        <dbReference type="Proteomes" id="UP000245699"/>
    </source>
</evidence>
<evidence type="ECO:0000256" key="4">
    <source>
        <dbReference type="ARBA" id="ARBA00023242"/>
    </source>
</evidence>
<evidence type="ECO:0000313" key="7">
    <source>
        <dbReference type="EMBL" id="PVU93253.1"/>
    </source>
</evidence>
<evidence type="ECO:0000256" key="6">
    <source>
        <dbReference type="SAM" id="MobiDB-lite"/>
    </source>
</evidence>
<evidence type="ECO:0000256" key="5">
    <source>
        <dbReference type="ARBA" id="ARBA00093456"/>
    </source>
</evidence>
<gene>
    <name evidence="7" type="ORF">BB559_003371</name>
</gene>
<protein>
    <submittedName>
        <fullName evidence="7">Uncharacterized protein</fullName>
    </submittedName>
</protein>
<keyword evidence="8" id="KW-1185">Reference proteome</keyword>
<comment type="caution">
    <text evidence="7">The sequence shown here is derived from an EMBL/GenBank/DDBJ whole genome shotgun (WGS) entry which is preliminary data.</text>
</comment>
<feature type="region of interest" description="Disordered" evidence="6">
    <location>
        <begin position="1"/>
        <end position="32"/>
    </location>
</feature>
<dbReference type="GO" id="GO:0005634">
    <property type="term" value="C:nucleus"/>
    <property type="evidence" value="ECO:0007669"/>
    <property type="project" value="UniProtKB-SubCell"/>
</dbReference>
<dbReference type="EMBL" id="MBFT01000328">
    <property type="protein sequence ID" value="PVU93253.1"/>
    <property type="molecule type" value="Genomic_DNA"/>
</dbReference>
<dbReference type="GO" id="GO:1990918">
    <property type="term" value="P:double-strand break repair involved in meiotic recombination"/>
    <property type="evidence" value="ECO:0007669"/>
    <property type="project" value="TreeGrafter"/>
</dbReference>
<dbReference type="GO" id="GO:0070182">
    <property type="term" value="F:DNA polymerase binding"/>
    <property type="evidence" value="ECO:0007669"/>
    <property type="project" value="TreeGrafter"/>
</dbReference>
<dbReference type="Pfam" id="PF14631">
    <property type="entry name" value="FancD2"/>
    <property type="match status" value="2"/>
</dbReference>
<dbReference type="AlphaFoldDB" id="A0A2T9YLP0"/>
<dbReference type="STRING" id="61424.A0A2T9YLP0"/>
<keyword evidence="3" id="KW-0832">Ubl conjugation</keyword>
<feature type="compositionally biased region" description="Polar residues" evidence="6">
    <location>
        <begin position="7"/>
        <end position="24"/>
    </location>
</feature>
<dbReference type="OrthoDB" id="27031at2759"/>
<reference evidence="7 8" key="1">
    <citation type="journal article" date="2018" name="MBio">
        <title>Comparative Genomics Reveals the Core Gene Toolbox for the Fungus-Insect Symbiosis.</title>
        <authorList>
            <person name="Wang Y."/>
            <person name="Stata M."/>
            <person name="Wang W."/>
            <person name="Stajich J.E."/>
            <person name="White M.M."/>
            <person name="Moncalvo J.M."/>
        </authorList>
    </citation>
    <scope>NUCLEOTIDE SEQUENCE [LARGE SCALE GENOMIC DNA]</scope>
    <source>
        <strain evidence="7 8">AUS-77-4</strain>
    </source>
</reference>
<organism evidence="7 8">
    <name type="scientific">Furculomyces boomerangus</name>
    <dbReference type="NCBI Taxonomy" id="61424"/>
    <lineage>
        <taxon>Eukaryota</taxon>
        <taxon>Fungi</taxon>
        <taxon>Fungi incertae sedis</taxon>
        <taxon>Zoopagomycota</taxon>
        <taxon>Kickxellomycotina</taxon>
        <taxon>Harpellomycetes</taxon>
        <taxon>Harpellales</taxon>
        <taxon>Harpellaceae</taxon>
        <taxon>Furculomyces</taxon>
    </lineage>
</organism>
<dbReference type="PANTHER" id="PTHR32086:SF0">
    <property type="entry name" value="FANCONI ANEMIA GROUP D2 PROTEIN"/>
    <property type="match status" value="1"/>
</dbReference>
<comment type="similarity">
    <text evidence="5">Belongs to the Fanconi anemia protein FANCD2 family.</text>
</comment>
<dbReference type="GO" id="GO:0031573">
    <property type="term" value="P:mitotic intra-S DNA damage checkpoint signaling"/>
    <property type="evidence" value="ECO:0007669"/>
    <property type="project" value="TreeGrafter"/>
</dbReference>
<evidence type="ECO:0000256" key="3">
    <source>
        <dbReference type="ARBA" id="ARBA00022843"/>
    </source>
</evidence>
<keyword evidence="4" id="KW-0539">Nucleus</keyword>
<dbReference type="InterPro" id="IPR029448">
    <property type="entry name" value="FANCD2"/>
</dbReference>
<feature type="compositionally biased region" description="Basic and acidic residues" evidence="6">
    <location>
        <begin position="847"/>
        <end position="860"/>
    </location>
</feature>
<evidence type="ECO:0000256" key="2">
    <source>
        <dbReference type="ARBA" id="ARBA00022499"/>
    </source>
</evidence>
<dbReference type="Proteomes" id="UP000245699">
    <property type="component" value="Unassembled WGS sequence"/>
</dbReference>
<dbReference type="GO" id="GO:0007129">
    <property type="term" value="P:homologous chromosome pairing at meiosis"/>
    <property type="evidence" value="ECO:0007669"/>
    <property type="project" value="TreeGrafter"/>
</dbReference>
<feature type="region of interest" description="Disordered" evidence="6">
    <location>
        <begin position="840"/>
        <end position="879"/>
    </location>
</feature>
<name>A0A2T9YLP0_9FUNG</name>
<keyword evidence="2" id="KW-1017">Isopeptide bond</keyword>
<dbReference type="GO" id="GO:0000793">
    <property type="term" value="C:condensed chromosome"/>
    <property type="evidence" value="ECO:0007669"/>
    <property type="project" value="TreeGrafter"/>
</dbReference>
<evidence type="ECO:0000256" key="1">
    <source>
        <dbReference type="ARBA" id="ARBA00004123"/>
    </source>
</evidence>
<sequence>MLKAHSTHTQNLAKKNIGTSRPGPSSSKKHDSSEISFKDFVSILYMIIDAGRHRSWEFLSMAYDELATLVETTTLHPQLIEWLTENIAHSFAEAFLNNAKDIDAQKNNQNHSRVLSLFLDEDPQVVLDVYGILTGAYQQNIHLALFQSEQPNSYKASESMKHISGNVASCLCPLFRLMQVCEKVNNDGSLSEIDAVLGCGIILPSVSSTPSENVETFNNIIDEYLKKLDGLSPVTMLTISGCLFMVCNWFRELICTFCTQPEMSLRKPTIARLNQLASVEMVISMITEKINFDPVEFGLATPTKSILSHYSSSSDPKANGAASASGNKNATNGNFGVSLAKSGYNQWNVLNSQSNKYDVSKIMKISSGSKSLKKNHRGSSENQVIQDQIWRGYRRMLSVPSFMYIWLSRLGVENENSEDEDGDTIISAEGLSLLLEELLPFVYSSQLVRTFETPNQANSWIENIAFGLARHLTMVADVNSNSPMVNASYDVQIKLVKLILQILLAFMGKPNNSGQKCAYVNTKLVAEAIIVSGNAVDPDSAKSYSDIALCVMAFDCIYPLTEWFESNSHAVEIVHLLKLILDIAPTNLNSESSQESNYKEVEIVKRKLGHIAGKFLRAEKVNFTNNEIEFLLELHINYRNTKPHQTLESLIAETLTDFSNHERNASSYFTSLTGKTAPVFLKGIIMSIAREMGELPNYDPHDGVKGFEVLCRMFEDVMLKTREMSNYRGVLVSSMKAGLACVDVVLKKVLPYLEKIFLFHKERILGAILHLQKATRTLQIICGHSKAIKDLALTRLVPMIRRSLESFVIRVKTLLKNNNCLSLFDLGPLKHRSINGQVVSSQLPLSEEERPSNKRGRDSSDSDNQSLEGGENSEEGEEE</sequence>
<comment type="subcellular location">
    <subcellularLocation>
        <location evidence="1">Nucleus</location>
    </subcellularLocation>
</comment>